<protein>
    <recommendedName>
        <fullName evidence="3">DUF7939 domain-containing protein</fullName>
    </recommendedName>
</protein>
<comment type="caution">
    <text evidence="4">The sequence shown here is derived from an EMBL/GenBank/DDBJ whole genome shotgun (WGS) entry which is preliminary data.</text>
</comment>
<dbReference type="EMBL" id="JAVDVX010000002">
    <property type="protein sequence ID" value="MDR7089069.1"/>
    <property type="molecule type" value="Genomic_DNA"/>
</dbReference>
<dbReference type="Proteomes" id="UP001253595">
    <property type="component" value="Unassembled WGS sequence"/>
</dbReference>
<dbReference type="InterPro" id="IPR025738">
    <property type="entry name" value="BatD"/>
</dbReference>
<name>A0ABU1UV40_9GAMM</name>
<evidence type="ECO:0000259" key="3">
    <source>
        <dbReference type="Pfam" id="PF25607"/>
    </source>
</evidence>
<keyword evidence="5" id="KW-1185">Reference proteome</keyword>
<proteinExistence type="predicted"/>
<keyword evidence="1" id="KW-0812">Transmembrane</keyword>
<dbReference type="PANTHER" id="PTHR40940:SF1">
    <property type="entry name" value="PROTEIN BATD"/>
    <property type="match status" value="1"/>
</dbReference>
<keyword evidence="1" id="KW-0472">Membrane</keyword>
<evidence type="ECO:0000256" key="1">
    <source>
        <dbReference type="SAM" id="Phobius"/>
    </source>
</evidence>
<feature type="transmembrane region" description="Helical" evidence="1">
    <location>
        <begin position="431"/>
        <end position="452"/>
    </location>
</feature>
<sequence>MKKASFNFQKYLSRCAGFLLMITGLNVYAGNLTASVDRDVLGLEETFTLVLRYDEQINTTPDYELLRKDFDILNTQSGTQMSIINGNMEASTEWKIALAPKRIGKLLIPSFTIDGAISDAIEITIEGKSKSPKNTDNNVTVEVETSKDTSYVQEQIIVTLRLYTTVGLSGVDLQPLQVKDALVVNIDEKQYQTKINGRPGAVVETRYAVFPQQSGELIIPSMLYQVSVNSGQRDLWDRFYGNSQNNILRLRTDEQRINVLPAPASVNAGDWLPALNVSMSEHWSTSLDSLKIGEPITRSITIKADGLTAGQINPLQLAPIDGLTFYNDQAQTDDQKSANGVEGSRIETIAIVPTKAGHFTLPEIKLNWWDTKTNSIRTATLPAVSLTVGLGDMTQLAAPTNEVEEPTSVDINTDLSTIEPQQTVIQEKVPLWLYITNALALLVAAVFALRFWQTKRELSAIYATERDELNELNQKETEAWNNFKRTLADKKLTGLRKALINWAQVYWKNASITSLQAIAAQTQDSALADELRKLDEAIFSAHNSAPDTEVLLQLLVNLRKTKHKKTADNNKLQPLYRV</sequence>
<dbReference type="PANTHER" id="PTHR40940">
    <property type="entry name" value="PROTEIN BATD-RELATED"/>
    <property type="match status" value="1"/>
</dbReference>
<feature type="chain" id="PRO_5045097521" description="DUF7939 domain-containing protein" evidence="2">
    <location>
        <begin position="30"/>
        <end position="578"/>
    </location>
</feature>
<evidence type="ECO:0000313" key="5">
    <source>
        <dbReference type="Proteomes" id="UP001253595"/>
    </source>
</evidence>
<feature type="signal peptide" evidence="2">
    <location>
        <begin position="1"/>
        <end position="29"/>
    </location>
</feature>
<keyword evidence="1" id="KW-1133">Transmembrane helix</keyword>
<feature type="domain" description="DUF7939" evidence="3">
    <location>
        <begin position="477"/>
        <end position="561"/>
    </location>
</feature>
<dbReference type="Pfam" id="PF25607">
    <property type="entry name" value="DUF7939"/>
    <property type="match status" value="1"/>
</dbReference>
<dbReference type="InterPro" id="IPR057699">
    <property type="entry name" value="DUF7939"/>
</dbReference>
<accession>A0ABU1UV40</accession>
<keyword evidence="2" id="KW-0732">Signal</keyword>
<reference evidence="4 5" key="1">
    <citation type="submission" date="2023-07" db="EMBL/GenBank/DDBJ databases">
        <title>Sorghum-associated microbial communities from plants grown in Nebraska, USA.</title>
        <authorList>
            <person name="Schachtman D."/>
        </authorList>
    </citation>
    <scope>NUCLEOTIDE SEQUENCE [LARGE SCALE GENOMIC DNA]</scope>
    <source>
        <strain evidence="4 5">BE190</strain>
    </source>
</reference>
<evidence type="ECO:0000256" key="2">
    <source>
        <dbReference type="SAM" id="SignalP"/>
    </source>
</evidence>
<dbReference type="Pfam" id="PF13584">
    <property type="entry name" value="BatD"/>
    <property type="match status" value="2"/>
</dbReference>
<dbReference type="RefSeq" id="WP_310069672.1">
    <property type="nucleotide sequence ID" value="NZ_JAVDVX010000002.1"/>
</dbReference>
<organism evidence="4 5">
    <name type="scientific">Cellvibrio fibrivorans</name>
    <dbReference type="NCBI Taxonomy" id="126350"/>
    <lineage>
        <taxon>Bacteria</taxon>
        <taxon>Pseudomonadati</taxon>
        <taxon>Pseudomonadota</taxon>
        <taxon>Gammaproteobacteria</taxon>
        <taxon>Cellvibrionales</taxon>
        <taxon>Cellvibrionaceae</taxon>
        <taxon>Cellvibrio</taxon>
    </lineage>
</organism>
<gene>
    <name evidence="4" type="ORF">J2X05_001075</name>
</gene>
<evidence type="ECO:0000313" key="4">
    <source>
        <dbReference type="EMBL" id="MDR7089069.1"/>
    </source>
</evidence>